<dbReference type="Gene3D" id="1.20.120.1810">
    <property type="match status" value="1"/>
</dbReference>
<keyword evidence="8" id="KW-1185">Reference proteome</keyword>
<feature type="domain" description="RNA polymerase sigma-70 region 4" evidence="6">
    <location>
        <begin position="227"/>
        <end position="278"/>
    </location>
</feature>
<evidence type="ECO:0000256" key="3">
    <source>
        <dbReference type="ARBA" id="ARBA00023125"/>
    </source>
</evidence>
<dbReference type="EMBL" id="CP036267">
    <property type="protein sequence ID" value="QDT35323.1"/>
    <property type="molecule type" value="Genomic_DNA"/>
</dbReference>
<evidence type="ECO:0000313" key="7">
    <source>
        <dbReference type="EMBL" id="QDT35323.1"/>
    </source>
</evidence>
<dbReference type="GO" id="GO:0003677">
    <property type="term" value="F:DNA binding"/>
    <property type="evidence" value="ECO:0007669"/>
    <property type="project" value="UniProtKB-KW"/>
</dbReference>
<dbReference type="Pfam" id="PF04545">
    <property type="entry name" value="Sigma70_r4"/>
    <property type="match status" value="1"/>
</dbReference>
<dbReference type="RefSeq" id="WP_145204713.1">
    <property type="nucleotide sequence ID" value="NZ_CP036267.1"/>
</dbReference>
<evidence type="ECO:0000256" key="1">
    <source>
        <dbReference type="ARBA" id="ARBA00023015"/>
    </source>
</evidence>
<dbReference type="Proteomes" id="UP000315724">
    <property type="component" value="Chromosome"/>
</dbReference>
<dbReference type="InterPro" id="IPR007630">
    <property type="entry name" value="RNA_pol_sigma70_r4"/>
</dbReference>
<dbReference type="NCBIfam" id="TIGR02937">
    <property type="entry name" value="sigma70-ECF"/>
    <property type="match status" value="1"/>
</dbReference>
<organism evidence="7 8">
    <name type="scientific">Thalassoglobus polymorphus</name>
    <dbReference type="NCBI Taxonomy" id="2527994"/>
    <lineage>
        <taxon>Bacteria</taxon>
        <taxon>Pseudomonadati</taxon>
        <taxon>Planctomycetota</taxon>
        <taxon>Planctomycetia</taxon>
        <taxon>Planctomycetales</taxon>
        <taxon>Planctomycetaceae</taxon>
        <taxon>Thalassoglobus</taxon>
    </lineage>
</organism>
<accession>A0A517QUN0</accession>
<dbReference type="Pfam" id="PF04542">
    <property type="entry name" value="Sigma70_r2"/>
    <property type="match status" value="1"/>
</dbReference>
<dbReference type="InterPro" id="IPR050239">
    <property type="entry name" value="Sigma-70_RNA_pol_init_factors"/>
</dbReference>
<dbReference type="InterPro" id="IPR007627">
    <property type="entry name" value="RNA_pol_sigma70_r2"/>
</dbReference>
<keyword evidence="2" id="KW-0731">Sigma factor</keyword>
<dbReference type="Gene3D" id="1.10.10.10">
    <property type="entry name" value="Winged helix-like DNA-binding domain superfamily/Winged helix DNA-binding domain"/>
    <property type="match status" value="1"/>
</dbReference>
<name>A0A517QUN0_9PLAN</name>
<proteinExistence type="predicted"/>
<dbReference type="AlphaFoldDB" id="A0A517QUN0"/>
<dbReference type="InterPro" id="IPR013325">
    <property type="entry name" value="RNA_pol_sigma_r2"/>
</dbReference>
<evidence type="ECO:0000313" key="8">
    <source>
        <dbReference type="Proteomes" id="UP000315724"/>
    </source>
</evidence>
<protein>
    <submittedName>
        <fullName evidence="7">RNA polymerase sigma factor SigA</fullName>
    </submittedName>
</protein>
<dbReference type="GO" id="GO:0006352">
    <property type="term" value="P:DNA-templated transcription initiation"/>
    <property type="evidence" value="ECO:0007669"/>
    <property type="project" value="InterPro"/>
</dbReference>
<dbReference type="SUPFAM" id="SSF88659">
    <property type="entry name" value="Sigma3 and sigma4 domains of RNA polymerase sigma factors"/>
    <property type="match status" value="1"/>
</dbReference>
<dbReference type="PANTHER" id="PTHR30603:SF60">
    <property type="entry name" value="RNA POLYMERASE SIGMA FACTOR RPOD"/>
    <property type="match status" value="1"/>
</dbReference>
<reference evidence="7 8" key="1">
    <citation type="submission" date="2019-02" db="EMBL/GenBank/DDBJ databases">
        <title>Deep-cultivation of Planctomycetes and their phenomic and genomic characterization uncovers novel biology.</title>
        <authorList>
            <person name="Wiegand S."/>
            <person name="Jogler M."/>
            <person name="Boedeker C."/>
            <person name="Pinto D."/>
            <person name="Vollmers J."/>
            <person name="Rivas-Marin E."/>
            <person name="Kohn T."/>
            <person name="Peeters S.H."/>
            <person name="Heuer A."/>
            <person name="Rast P."/>
            <person name="Oberbeckmann S."/>
            <person name="Bunk B."/>
            <person name="Jeske O."/>
            <person name="Meyerdierks A."/>
            <person name="Storesund J.E."/>
            <person name="Kallscheuer N."/>
            <person name="Luecker S."/>
            <person name="Lage O.M."/>
            <person name="Pohl T."/>
            <person name="Merkel B.J."/>
            <person name="Hornburger P."/>
            <person name="Mueller R.-W."/>
            <person name="Bruemmer F."/>
            <person name="Labrenz M."/>
            <person name="Spormann A.M."/>
            <person name="Op den Camp H."/>
            <person name="Overmann J."/>
            <person name="Amann R."/>
            <person name="Jetten M.S.M."/>
            <person name="Mascher T."/>
            <person name="Medema M.H."/>
            <person name="Devos D.P."/>
            <person name="Kaster A.-K."/>
            <person name="Ovreas L."/>
            <person name="Rohde M."/>
            <person name="Galperin M.Y."/>
            <person name="Jogler C."/>
        </authorList>
    </citation>
    <scope>NUCLEOTIDE SEQUENCE [LARGE SCALE GENOMIC DNA]</scope>
    <source>
        <strain evidence="7 8">Mal48</strain>
    </source>
</reference>
<keyword evidence="3" id="KW-0238">DNA-binding</keyword>
<dbReference type="PRINTS" id="PR00046">
    <property type="entry name" value="SIGMA70FCT"/>
</dbReference>
<evidence type="ECO:0000259" key="6">
    <source>
        <dbReference type="Pfam" id="PF04545"/>
    </source>
</evidence>
<evidence type="ECO:0000256" key="4">
    <source>
        <dbReference type="ARBA" id="ARBA00023163"/>
    </source>
</evidence>
<gene>
    <name evidence="7" type="primary">sigA_3</name>
    <name evidence="7" type="ORF">Mal48_45990</name>
</gene>
<dbReference type="SUPFAM" id="SSF88946">
    <property type="entry name" value="Sigma2 domain of RNA polymerase sigma factors"/>
    <property type="match status" value="1"/>
</dbReference>
<dbReference type="GO" id="GO:0016987">
    <property type="term" value="F:sigma factor activity"/>
    <property type="evidence" value="ECO:0007669"/>
    <property type="project" value="UniProtKB-KW"/>
</dbReference>
<feature type="domain" description="RNA polymerase sigma-70 region 2" evidence="5">
    <location>
        <begin position="117"/>
        <end position="186"/>
    </location>
</feature>
<dbReference type="InterPro" id="IPR014284">
    <property type="entry name" value="RNA_pol_sigma-70_dom"/>
</dbReference>
<dbReference type="InterPro" id="IPR000943">
    <property type="entry name" value="RNA_pol_sigma70"/>
</dbReference>
<keyword evidence="4" id="KW-0804">Transcription</keyword>
<dbReference type="InterPro" id="IPR036388">
    <property type="entry name" value="WH-like_DNA-bd_sf"/>
</dbReference>
<dbReference type="KEGG" id="tpol:Mal48_45990"/>
<sequence>MRAILPQTAAQESLQTLRAMKIPYIPSTEPGAQDFVDALNSTPEMVYKKTEHTGNSASQPQFVGQLLTIEGEQWLFRRMNALKQRAIEQQNSLAEEAHSVAEFQQTLHQIDQARNEIVEANLRLVASLAGKFSHSGAEFDELVSEGNLILLNAVDKFDVGRGFRFSTYATHAIQRHFFRFLQRKQKRKKRETSVNSGVLSETTPEIQKDEPLDCHQVAETLLSRFEDCLDEREVAILRDRFGLNDEESPATLKVVSERVGLSKERVRQLQMRAIEKLQDLAIQLKLRLEPTF</sequence>
<evidence type="ECO:0000256" key="2">
    <source>
        <dbReference type="ARBA" id="ARBA00023082"/>
    </source>
</evidence>
<keyword evidence="1" id="KW-0805">Transcription regulation</keyword>
<dbReference type="OrthoDB" id="9780321at2"/>
<dbReference type="PANTHER" id="PTHR30603">
    <property type="entry name" value="RNA POLYMERASE SIGMA FACTOR RPO"/>
    <property type="match status" value="1"/>
</dbReference>
<dbReference type="InterPro" id="IPR013324">
    <property type="entry name" value="RNA_pol_sigma_r3/r4-like"/>
</dbReference>
<evidence type="ECO:0000259" key="5">
    <source>
        <dbReference type="Pfam" id="PF04542"/>
    </source>
</evidence>